<organism evidence="1 2">
    <name type="scientific">Rhabditophanes sp. KR3021</name>
    <dbReference type="NCBI Taxonomy" id="114890"/>
    <lineage>
        <taxon>Eukaryota</taxon>
        <taxon>Metazoa</taxon>
        <taxon>Ecdysozoa</taxon>
        <taxon>Nematoda</taxon>
        <taxon>Chromadorea</taxon>
        <taxon>Rhabditida</taxon>
        <taxon>Tylenchina</taxon>
        <taxon>Panagrolaimomorpha</taxon>
        <taxon>Strongyloidoidea</taxon>
        <taxon>Alloionematidae</taxon>
        <taxon>Rhabditophanes</taxon>
    </lineage>
</organism>
<proteinExistence type="predicted"/>
<evidence type="ECO:0000313" key="2">
    <source>
        <dbReference type="WBParaSite" id="RSKR_0000117800.1"/>
    </source>
</evidence>
<name>A0AC35TJ57_9BILA</name>
<sequence length="597" mass="66973">MKLFIASIVAIIGVTSISCTTEDPKTFIPINFVKPIVPVSDDVYFVEYFKDSTQFDKDWFVSTAKKNDGTGEVSAYEGKWEINEPTNVLIKGDKGLIVKDKALHHAISSKLKKTFDFTEDQLIVQFEAMYEEGQDCGGGYIKLLTVGAEKHLKSFNNLTPYSIMFGPDKCGTSAKIHFIINYKNPKNGTISEHHNVKANNLKSIESLFDDKKVHLYSLQVTSDNTYTVSVDGVPAFIGNLLTDLAPAIEPVKEIDDPKDVKPADWDDREMIVDETATKPEDHDDNAPETIVDTSVSMPEDWLESESELIPDPEAQIPADWDTEMDGEFEAKLIPNPKCVGISGCGPWKMAVIPNPAYKGIWKKPKIANPAYKGKFIPKKIDNPDHFEPKGYTELLPFSTVGIELWTMSKQIVFDNFFITSNAALALTFAQQTTDVKKAKLIEYDAIFNPTKSFIEHLTDIYDTYPEYFLGGFVCVLLIAVTAAVFLWGRKTSRPAYDNKKTDAVNPDDEDELEEIVDDIIEDVEDVDADKAENSEKYSAPSSEDESVHSQQETVPTISKEDLEEEPEQVVQEKTHEPEPEPIVEPVKSRKARARRQD</sequence>
<dbReference type="WBParaSite" id="RSKR_0000117800.1">
    <property type="protein sequence ID" value="RSKR_0000117800.1"/>
    <property type="gene ID" value="RSKR_0000117800"/>
</dbReference>
<reference evidence="2" key="1">
    <citation type="submission" date="2016-11" db="UniProtKB">
        <authorList>
            <consortium name="WormBaseParasite"/>
        </authorList>
    </citation>
    <scope>IDENTIFICATION</scope>
    <source>
        <strain evidence="2">KR3021</strain>
    </source>
</reference>
<accession>A0AC35TJ57</accession>
<evidence type="ECO:0000313" key="1">
    <source>
        <dbReference type="Proteomes" id="UP000095286"/>
    </source>
</evidence>
<dbReference type="Proteomes" id="UP000095286">
    <property type="component" value="Unplaced"/>
</dbReference>
<protein>
    <submittedName>
        <fullName evidence="2">Calnexin</fullName>
    </submittedName>
</protein>